<dbReference type="Proteomes" id="UP000321049">
    <property type="component" value="Unassembled WGS sequence"/>
</dbReference>
<dbReference type="AlphaFoldDB" id="A0A511JHD4"/>
<dbReference type="Gene3D" id="1.25.40.10">
    <property type="entry name" value="Tetratricopeptide repeat domain"/>
    <property type="match status" value="1"/>
</dbReference>
<dbReference type="SUPFAM" id="SSF48452">
    <property type="entry name" value="TPR-like"/>
    <property type="match status" value="1"/>
</dbReference>
<gene>
    <name evidence="1" type="ORF">CTE05_09470</name>
</gene>
<evidence type="ECO:0000313" key="1">
    <source>
        <dbReference type="EMBL" id="GEL97400.1"/>
    </source>
</evidence>
<sequence length="1025" mass="109594">MTTDHDAAVAPDPLDAVREGLEQIRSAVTDVVAAPLDRLLDVADADGALPRLRNAIDEARGLLDALAARCDTASELAALRRRYEHDGLASVARRLRRAAGADPRRADRLLVAEWVSTLSAAGTPTAGELLDLVGEPGHDSSQTAEPAPDERSAQVLALLRRLTHHLDTGDSDASGDDIVELLSVLGGSTRKTGSSANIEDELALLLALTHEASLRMAEAEAVLLRRLDVHDDSRLRVEMSAALLRRGEIDQARSHARIAAEDEYQPGDGPIALAAVAEAAGDLAVAAEQYCAGFARWGIRRLAWPERVTLRLATGLYLRELAAAQLHAGLVEEALRSCDDALARGVSGPEPYPESAVYLTRAQALQSLDADVDAIRESLYEVAKRGAWSVDPSAWDDDAEQTLALLRGLVDGTPDLPLAGWYLAEMLRLRAWRGGGPPAHEWMVEAEQHWSAWLARTAAPSENESWVYWSGANILEDLDASAPDEDQGLSVFAVRPVSSSLWEAVVRIEKALCLEPGSPGSWATDARLLQTVGLTDAARQSRAKALELDPHDSEARWEYVVDLARDNRPREALRVLAAEGVGDDAQSQFVRAWAELRDEGNEAAAHDLTVPGPTPWNPTSAQVVRHAVHTRRGELEEARADLEQIAASDPADRAAALRRVNALALLGRLDEAAALLPELSEHLVDVEHVLPVVVVEACLGRTDDALRHAASVVGLAASDGELREAEYHWSDAEAWLRTDPARAAAADVLAQARALVAGAAPGRKTDGDAEAGEIVERYAHDPWAVLALGVVHARRLRERGDLAEAYTAYQQLVGTAFDPEATIALHDVARSQLADAVAGGRAEEAVRLHEVLDAAGWSPYLTPAMVAAEAHENAGAPHAALEVLRAAAATPDPDPAIRAQVELWLGMREASTDPAEGLRRMQKAAEAASLVADSDLAARIDARLGVLTSALGGGSEEVAGYFLRALEGLSPADDAPFALEFEIRRAASFVRGAASGPLYRAYRAACREAGVDAVPWGMTPAPEPY</sequence>
<evidence type="ECO:0000313" key="2">
    <source>
        <dbReference type="Proteomes" id="UP000321049"/>
    </source>
</evidence>
<accession>A0A511JHD4</accession>
<dbReference type="InterPro" id="IPR011990">
    <property type="entry name" value="TPR-like_helical_dom_sf"/>
</dbReference>
<dbReference type="OrthoDB" id="3683444at2"/>
<keyword evidence="2" id="KW-1185">Reference proteome</keyword>
<protein>
    <submittedName>
        <fullName evidence="1">Uncharacterized protein</fullName>
    </submittedName>
</protein>
<organism evidence="1 2">
    <name type="scientific">Cellulomonas terrae</name>
    <dbReference type="NCBI Taxonomy" id="311234"/>
    <lineage>
        <taxon>Bacteria</taxon>
        <taxon>Bacillati</taxon>
        <taxon>Actinomycetota</taxon>
        <taxon>Actinomycetes</taxon>
        <taxon>Micrococcales</taxon>
        <taxon>Cellulomonadaceae</taxon>
        <taxon>Cellulomonas</taxon>
    </lineage>
</organism>
<comment type="caution">
    <text evidence="1">The sequence shown here is derived from an EMBL/GenBank/DDBJ whole genome shotgun (WGS) entry which is preliminary data.</text>
</comment>
<name>A0A511JHD4_9CELL</name>
<proteinExistence type="predicted"/>
<reference evidence="1 2" key="1">
    <citation type="submission" date="2019-07" db="EMBL/GenBank/DDBJ databases">
        <title>Whole genome shotgun sequence of Cellulomonas terrae NBRC 100819.</title>
        <authorList>
            <person name="Hosoyama A."/>
            <person name="Uohara A."/>
            <person name="Ohji S."/>
            <person name="Ichikawa N."/>
        </authorList>
    </citation>
    <scope>NUCLEOTIDE SEQUENCE [LARGE SCALE GENOMIC DNA]</scope>
    <source>
        <strain evidence="1 2">NBRC 100819</strain>
    </source>
</reference>
<dbReference type="RefSeq" id="WP_146844962.1">
    <property type="nucleotide sequence ID" value="NZ_BJWH01000003.1"/>
</dbReference>
<dbReference type="EMBL" id="BJWH01000003">
    <property type="protein sequence ID" value="GEL97400.1"/>
    <property type="molecule type" value="Genomic_DNA"/>
</dbReference>